<sequence length="761" mass="87230">MRINKSIFLCLACLFSAVGCQIKKHIPEGELLYTGATLDIEAPDVKDFKSVEEELQSLLRPEPNSKFLGSYFGLWAYYKSQKEKPGFINRFLNKKFGEEPVYFSQVNPERTEELILNRLENRGFFYGTASSESISGEKFAEVKYSAKVGRPYVLKEFKLDRDSLQIEHDINSLLADSDFQPGSRFDLNSLNKERERLDSELKQKGYYNFNNDFLIFEADTNISDSARQFNLYLRLKNNIPENSTLKYQVDQIKVYPNYSLDNENEPVDTVHLDGKEFLQGTVVFKPELLNDYILIEKGEMYDPKNSRLSSNRLSSIGNYKYVNLRYEEMDFKDSLGHLAASFQLSPMTKRSVRAELLGVSKSNNFAGPALNLVFRNRNLFKGGENFNISANIGYEFQIAGGDRSGLHSLELGLKADLIFPRVIFFVPIKEKFSYSVPKTKISVGTEYLSRGGLYQLNSLFTSYGYFWNANKFAYHEINPININIVNLTKSSPEFDEILANNPFLQRSFDQNFIVGINYIFNYNKINDPIRKHGYFFGLGIDFAGNLMAGIDNLFGENNGKILGLEYARYGKFDFDFRYHFNFNKNQTIATRLFAGIGVPIGNSSSLPYSKQYFSGGPNSIRAFRIRSIGPGSYRPEEFNNDSYFDQSGDIRLEGNIEYRFPMVSFLKGALFMDAGNIWLMNENEALPGGKFSSSWWNEIAVGTGFGLRVDIDFFVIRFDLATPLRKPFLEEGQRWGNTFDVGSKTWRRENLIFNFAIGYPF</sequence>
<evidence type="ECO:0000256" key="5">
    <source>
        <dbReference type="ARBA" id="ARBA00023237"/>
    </source>
</evidence>
<feature type="domain" description="Bacterial surface antigen (D15)" evidence="6">
    <location>
        <begin position="486"/>
        <end position="758"/>
    </location>
</feature>
<dbReference type="Proteomes" id="UP000003919">
    <property type="component" value="Unassembled WGS sequence"/>
</dbReference>
<evidence type="ECO:0000313" key="8">
    <source>
        <dbReference type="Proteomes" id="UP000003919"/>
    </source>
</evidence>
<keyword evidence="2" id="KW-0812">Transmembrane</keyword>
<dbReference type="PANTHER" id="PTHR12815:SF47">
    <property type="entry name" value="TRANSLOCATION AND ASSEMBLY MODULE SUBUNIT TAMA"/>
    <property type="match status" value="1"/>
</dbReference>
<dbReference type="Pfam" id="PF01103">
    <property type="entry name" value="Omp85"/>
    <property type="match status" value="1"/>
</dbReference>
<reference evidence="7 8" key="1">
    <citation type="journal article" date="2011" name="J. Bacteriol.">
        <title>Complete genome sequence of Algoriphagus sp. PR1, bacterial prey of a colony-forming choanoflagellate.</title>
        <authorList>
            <person name="Alegado R.A."/>
            <person name="Ferriera S."/>
            <person name="Nusbaum C."/>
            <person name="Young S.K."/>
            <person name="Zeng Q."/>
            <person name="Imamovic A."/>
            <person name="Fairclough S.R."/>
            <person name="King N."/>
        </authorList>
    </citation>
    <scope>NUCLEOTIDE SEQUENCE [LARGE SCALE GENOMIC DNA]</scope>
    <source>
        <strain evidence="7 8">PR1</strain>
    </source>
</reference>
<keyword evidence="4" id="KW-0472">Membrane</keyword>
<evidence type="ECO:0000256" key="3">
    <source>
        <dbReference type="ARBA" id="ARBA00022729"/>
    </source>
</evidence>
<dbReference type="HOGENOM" id="CLU_010929_0_0_10"/>
<evidence type="ECO:0000259" key="6">
    <source>
        <dbReference type="Pfam" id="PF01103"/>
    </source>
</evidence>
<organism evidence="7 8">
    <name type="scientific">Algoriphagus machipongonensis</name>
    <dbReference type="NCBI Taxonomy" id="388413"/>
    <lineage>
        <taxon>Bacteria</taxon>
        <taxon>Pseudomonadati</taxon>
        <taxon>Bacteroidota</taxon>
        <taxon>Cytophagia</taxon>
        <taxon>Cytophagales</taxon>
        <taxon>Cyclobacteriaceae</taxon>
        <taxon>Algoriphagus</taxon>
    </lineage>
</organism>
<dbReference type="AlphaFoldDB" id="A3HZ36"/>
<comment type="caution">
    <text evidence="7">The sequence shown here is derived from an EMBL/GenBank/DDBJ whole genome shotgun (WGS) entry which is preliminary data.</text>
</comment>
<dbReference type="eggNOG" id="COG4775">
    <property type="taxonomic scope" value="Bacteria"/>
</dbReference>
<dbReference type="PROSITE" id="PS51257">
    <property type="entry name" value="PROKAR_LIPOPROTEIN"/>
    <property type="match status" value="1"/>
</dbReference>
<comment type="subcellular location">
    <subcellularLocation>
        <location evidence="1">Membrane</location>
    </subcellularLocation>
</comment>
<evidence type="ECO:0000256" key="4">
    <source>
        <dbReference type="ARBA" id="ARBA00023136"/>
    </source>
</evidence>
<evidence type="ECO:0000313" key="7">
    <source>
        <dbReference type="EMBL" id="EAZ80522.2"/>
    </source>
</evidence>
<dbReference type="PANTHER" id="PTHR12815">
    <property type="entry name" value="SORTING AND ASSEMBLY MACHINERY SAMM50 PROTEIN FAMILY MEMBER"/>
    <property type="match status" value="1"/>
</dbReference>
<dbReference type="GO" id="GO:0019867">
    <property type="term" value="C:outer membrane"/>
    <property type="evidence" value="ECO:0007669"/>
    <property type="project" value="InterPro"/>
</dbReference>
<accession>A3HZ36</accession>
<dbReference type="InterPro" id="IPR000184">
    <property type="entry name" value="Bac_surfAg_D15"/>
</dbReference>
<dbReference type="RefSeq" id="WP_008199206.1">
    <property type="nucleotide sequence ID" value="NZ_CM001023.1"/>
</dbReference>
<dbReference type="OrthoDB" id="9814535at2"/>
<keyword evidence="3" id="KW-0732">Signal</keyword>
<keyword evidence="5" id="KW-0998">Cell outer membrane</keyword>
<protein>
    <submittedName>
        <fullName evidence="7">Outer membrane protein</fullName>
    </submittedName>
</protein>
<evidence type="ECO:0000256" key="1">
    <source>
        <dbReference type="ARBA" id="ARBA00004370"/>
    </source>
</evidence>
<proteinExistence type="predicted"/>
<dbReference type="InterPro" id="IPR039910">
    <property type="entry name" value="D15-like"/>
</dbReference>
<dbReference type="Gene3D" id="2.40.160.50">
    <property type="entry name" value="membrane protein fhac: a member of the omp85/tpsb transporter family"/>
    <property type="match status" value="1"/>
</dbReference>
<dbReference type="STRING" id="388413.ALPR1_06350"/>
<evidence type="ECO:0000256" key="2">
    <source>
        <dbReference type="ARBA" id="ARBA00022692"/>
    </source>
</evidence>
<dbReference type="EMBL" id="AAXU02000001">
    <property type="protein sequence ID" value="EAZ80522.2"/>
    <property type="molecule type" value="Genomic_DNA"/>
</dbReference>
<gene>
    <name evidence="7" type="ORF">ALPR1_06350</name>
</gene>
<keyword evidence="8" id="KW-1185">Reference proteome</keyword>
<name>A3HZ36_9BACT</name>